<evidence type="ECO:0000313" key="2">
    <source>
        <dbReference type="EMBL" id="KNC25157.1"/>
    </source>
</evidence>
<comment type="caution">
    <text evidence="2">The sequence shown here is derived from an EMBL/GenBank/DDBJ whole genome shotgun (WGS) entry which is preliminary data.</text>
</comment>
<protein>
    <submittedName>
        <fullName evidence="2">Uncharacterized protein</fullName>
    </submittedName>
</protein>
<feature type="signal peptide" evidence="1">
    <location>
        <begin position="1"/>
        <end position="23"/>
    </location>
</feature>
<dbReference type="EMBL" id="JRES01001143">
    <property type="protein sequence ID" value="KNC25157.1"/>
    <property type="molecule type" value="Genomic_DNA"/>
</dbReference>
<gene>
    <name evidence="2" type="ORF">FF38_08242</name>
</gene>
<feature type="chain" id="PRO_5005535489" evidence="1">
    <location>
        <begin position="24"/>
        <end position="67"/>
    </location>
</feature>
<name>A0A0L0BYN9_LUCCU</name>
<dbReference type="Proteomes" id="UP000037069">
    <property type="component" value="Unassembled WGS sequence"/>
</dbReference>
<proteinExistence type="predicted"/>
<evidence type="ECO:0000313" key="3">
    <source>
        <dbReference type="Proteomes" id="UP000037069"/>
    </source>
</evidence>
<evidence type="ECO:0000256" key="1">
    <source>
        <dbReference type="SAM" id="SignalP"/>
    </source>
</evidence>
<sequence length="67" mass="7791">MLKKLFVLILLMFVIGHFQTVECGIKEVPLNCEYVDYNGKCIYKSSTSKPTKPLVLKPYPKKKHVYQ</sequence>
<accession>A0A0L0BYN9</accession>
<keyword evidence="1" id="KW-0732">Signal</keyword>
<organism evidence="2 3">
    <name type="scientific">Lucilia cuprina</name>
    <name type="common">Green bottle fly</name>
    <name type="synonym">Australian sheep blowfly</name>
    <dbReference type="NCBI Taxonomy" id="7375"/>
    <lineage>
        <taxon>Eukaryota</taxon>
        <taxon>Metazoa</taxon>
        <taxon>Ecdysozoa</taxon>
        <taxon>Arthropoda</taxon>
        <taxon>Hexapoda</taxon>
        <taxon>Insecta</taxon>
        <taxon>Pterygota</taxon>
        <taxon>Neoptera</taxon>
        <taxon>Endopterygota</taxon>
        <taxon>Diptera</taxon>
        <taxon>Brachycera</taxon>
        <taxon>Muscomorpha</taxon>
        <taxon>Oestroidea</taxon>
        <taxon>Calliphoridae</taxon>
        <taxon>Luciliinae</taxon>
        <taxon>Lucilia</taxon>
    </lineage>
</organism>
<reference evidence="2 3" key="1">
    <citation type="journal article" date="2015" name="Nat. Commun.">
        <title>Lucilia cuprina genome unlocks parasitic fly biology to underpin future interventions.</title>
        <authorList>
            <person name="Anstead C.A."/>
            <person name="Korhonen P.K."/>
            <person name="Young N.D."/>
            <person name="Hall R.S."/>
            <person name="Jex A.R."/>
            <person name="Murali S.C."/>
            <person name="Hughes D.S."/>
            <person name="Lee S.F."/>
            <person name="Perry T."/>
            <person name="Stroehlein A.J."/>
            <person name="Ansell B.R."/>
            <person name="Breugelmans B."/>
            <person name="Hofmann A."/>
            <person name="Qu J."/>
            <person name="Dugan S."/>
            <person name="Lee S.L."/>
            <person name="Chao H."/>
            <person name="Dinh H."/>
            <person name="Han Y."/>
            <person name="Doddapaneni H.V."/>
            <person name="Worley K.C."/>
            <person name="Muzny D.M."/>
            <person name="Ioannidis P."/>
            <person name="Waterhouse R.M."/>
            <person name="Zdobnov E.M."/>
            <person name="James P.J."/>
            <person name="Bagnall N.H."/>
            <person name="Kotze A.C."/>
            <person name="Gibbs R.A."/>
            <person name="Richards S."/>
            <person name="Batterham P."/>
            <person name="Gasser R.B."/>
        </authorList>
    </citation>
    <scope>NUCLEOTIDE SEQUENCE [LARGE SCALE GENOMIC DNA]</scope>
    <source>
        <strain evidence="2 3">LS</strain>
        <tissue evidence="2">Full body</tissue>
    </source>
</reference>
<keyword evidence="3" id="KW-1185">Reference proteome</keyword>
<dbReference type="AlphaFoldDB" id="A0A0L0BYN9"/>